<keyword evidence="2" id="KW-0732">Signal</keyword>
<reference evidence="3 4" key="1">
    <citation type="submission" date="2017-11" db="EMBL/GenBank/DDBJ databases">
        <title>Draft genome of actinobacteria isolated from guarana (Paullinia cupana (Mart.) Ducke.</title>
        <authorList>
            <person name="Siqueira K.A."/>
            <person name="Liotti R.G."/>
            <person name="Mendes T.A.O."/>
            <person name="Soares M.A."/>
        </authorList>
    </citation>
    <scope>NUCLEOTIDE SEQUENCE [LARGE SCALE GENOMIC DNA]</scope>
    <source>
        <strain evidence="3 4">193</strain>
    </source>
</reference>
<keyword evidence="4" id="KW-1185">Reference proteome</keyword>
<organism evidence="3 4">
    <name type="scientific">Streptomyces shenzhenensis</name>
    <dbReference type="NCBI Taxonomy" id="943815"/>
    <lineage>
        <taxon>Bacteria</taxon>
        <taxon>Bacillati</taxon>
        <taxon>Actinomycetota</taxon>
        <taxon>Actinomycetes</taxon>
        <taxon>Kitasatosporales</taxon>
        <taxon>Streptomycetaceae</taxon>
        <taxon>Streptomyces</taxon>
    </lineage>
</organism>
<sequence>MITLRFRSIGMVLAAASMLSLSACSQNDSDKPASVANDEGGTRRGGSPATEPGGALTIPEDADPDTKNFYLAENAKAACMKKRGFTYTPNPGFTSNEANSSIDGADYELARKYRQKYGFGIHSRAVYPNDPAAPGPVELSDPNKPYRDSLPGAQQKAYDKALGTQGAARVDGTYEGPSKGSCSAEAELKVYGPAKSAAEQEQENAKRSERDRQAGQALNGDQQLVSLAQEYASCLRKAGIVVTTTQPTSIGDTVKFQVSAQVPPDAQPLSKQEAIPKLTREIDLALKDLECGKEFRAAYWPKFKKNPYFGNNG</sequence>
<feature type="signal peptide" evidence="2">
    <location>
        <begin position="1"/>
        <end position="25"/>
    </location>
</feature>
<accession>A0A3M0ICU8</accession>
<feature type="compositionally biased region" description="Basic and acidic residues" evidence="1">
    <location>
        <begin position="203"/>
        <end position="213"/>
    </location>
</feature>
<protein>
    <recommendedName>
        <fullName evidence="5">Lipoprotein</fullName>
    </recommendedName>
</protein>
<comment type="caution">
    <text evidence="3">The sequence shown here is derived from an EMBL/GenBank/DDBJ whole genome shotgun (WGS) entry which is preliminary data.</text>
</comment>
<evidence type="ECO:0000313" key="3">
    <source>
        <dbReference type="EMBL" id="RMB84059.1"/>
    </source>
</evidence>
<evidence type="ECO:0000313" key="4">
    <source>
        <dbReference type="Proteomes" id="UP000270471"/>
    </source>
</evidence>
<dbReference type="AlphaFoldDB" id="A0A3M0ICU8"/>
<dbReference type="EMBL" id="PENI01000013">
    <property type="protein sequence ID" value="RMB84059.1"/>
    <property type="molecule type" value="Genomic_DNA"/>
</dbReference>
<proteinExistence type="predicted"/>
<feature type="region of interest" description="Disordered" evidence="1">
    <location>
        <begin position="193"/>
        <end position="218"/>
    </location>
</feature>
<dbReference type="Proteomes" id="UP000270471">
    <property type="component" value="Unassembled WGS sequence"/>
</dbReference>
<feature type="region of interest" description="Disordered" evidence="1">
    <location>
        <begin position="26"/>
        <end position="65"/>
    </location>
</feature>
<evidence type="ECO:0000256" key="1">
    <source>
        <dbReference type="SAM" id="MobiDB-lite"/>
    </source>
</evidence>
<gene>
    <name evidence="3" type="ORF">CTZ28_21395</name>
</gene>
<evidence type="ECO:0008006" key="5">
    <source>
        <dbReference type="Google" id="ProtNLM"/>
    </source>
</evidence>
<feature type="region of interest" description="Disordered" evidence="1">
    <location>
        <begin position="125"/>
        <end position="151"/>
    </location>
</feature>
<evidence type="ECO:0000256" key="2">
    <source>
        <dbReference type="SAM" id="SignalP"/>
    </source>
</evidence>
<dbReference type="PROSITE" id="PS51257">
    <property type="entry name" value="PROKAR_LIPOPROTEIN"/>
    <property type="match status" value="1"/>
</dbReference>
<name>A0A3M0ICU8_9ACTN</name>
<feature type="chain" id="PRO_5017943717" description="Lipoprotein" evidence="2">
    <location>
        <begin position="26"/>
        <end position="313"/>
    </location>
</feature>